<accession>A0A8J3T771</accession>
<dbReference type="EMBL" id="BOOK01000075">
    <property type="protein sequence ID" value="GII05686.1"/>
    <property type="molecule type" value="Genomic_DNA"/>
</dbReference>
<evidence type="ECO:0008006" key="4">
    <source>
        <dbReference type="Google" id="ProtNLM"/>
    </source>
</evidence>
<evidence type="ECO:0000256" key="1">
    <source>
        <dbReference type="SAM" id="SignalP"/>
    </source>
</evidence>
<name>A0A8J3T771_9ACTN</name>
<keyword evidence="1" id="KW-0732">Signal</keyword>
<proteinExistence type="predicted"/>
<evidence type="ECO:0000313" key="2">
    <source>
        <dbReference type="EMBL" id="GII05686.1"/>
    </source>
</evidence>
<feature type="chain" id="PRO_5035175602" description="PKD domain-containing protein" evidence="1">
    <location>
        <begin position="25"/>
        <end position="344"/>
    </location>
</feature>
<reference evidence="2" key="1">
    <citation type="submission" date="2021-01" db="EMBL/GenBank/DDBJ databases">
        <title>Whole genome shotgun sequence of Planobispora takensis NBRC 109077.</title>
        <authorList>
            <person name="Komaki H."/>
            <person name="Tamura T."/>
        </authorList>
    </citation>
    <scope>NUCLEOTIDE SEQUENCE</scope>
    <source>
        <strain evidence="2">NBRC 109077</strain>
    </source>
</reference>
<dbReference type="AlphaFoldDB" id="A0A8J3T771"/>
<protein>
    <recommendedName>
        <fullName evidence="4">PKD domain-containing protein</fullName>
    </recommendedName>
</protein>
<keyword evidence="3" id="KW-1185">Reference proteome</keyword>
<dbReference type="Proteomes" id="UP000634476">
    <property type="component" value="Unassembled WGS sequence"/>
</dbReference>
<comment type="caution">
    <text evidence="2">The sequence shown here is derived from an EMBL/GenBank/DDBJ whole genome shotgun (WGS) entry which is preliminary data.</text>
</comment>
<feature type="signal peptide" evidence="1">
    <location>
        <begin position="1"/>
        <end position="24"/>
    </location>
</feature>
<organism evidence="2 3">
    <name type="scientific">Planobispora takensis</name>
    <dbReference type="NCBI Taxonomy" id="1367882"/>
    <lineage>
        <taxon>Bacteria</taxon>
        <taxon>Bacillati</taxon>
        <taxon>Actinomycetota</taxon>
        <taxon>Actinomycetes</taxon>
        <taxon>Streptosporangiales</taxon>
        <taxon>Streptosporangiaceae</taxon>
        <taxon>Planobispora</taxon>
    </lineage>
</organism>
<sequence>MRLWFVLIGAVALLLSGPIPAVHAEEAVEVSVAPVGVEPPVYHGLCAPEVRFVLTAAITAKGPGTVSYLWSPGSGERGQLTFTEAGTKTVQTTAYQYVGSFPGPHTAVLSVRGANAAHATFTYSHSCTDAVPQTTQIQPVEYVGRCGSDVTHTISAQIDSPVARTVRYRWTDGNGQPLPGLEAEREVVFTEPGSKTVSAPFQRLALNNPYGYGVAEVNIVSPSPVRRAVTYRTTCVTPEFTALTRVSGSCTTGTPFKFSLTGYVESDAIAEISYAWSRKSDLDGDWVREPWKTLSFTADGVPGRKTVTTTGYAGGESTEWRLEVLGTDGVTVSRSRGFRIPCAG</sequence>
<gene>
    <name evidence="2" type="ORF">Pta02_76940</name>
</gene>
<evidence type="ECO:0000313" key="3">
    <source>
        <dbReference type="Proteomes" id="UP000634476"/>
    </source>
</evidence>